<feature type="domain" description="Helicase C-terminal" evidence="6">
    <location>
        <begin position="199"/>
        <end position="366"/>
    </location>
</feature>
<dbReference type="GO" id="GO:0005524">
    <property type="term" value="F:ATP binding"/>
    <property type="evidence" value="ECO:0007669"/>
    <property type="project" value="UniProtKB-KW"/>
</dbReference>
<dbReference type="PANTHER" id="PTHR43519:SF1">
    <property type="entry name" value="ATP-DEPENDENT RNA HELICASE HRPB"/>
    <property type="match status" value="1"/>
</dbReference>
<dbReference type="SUPFAM" id="SSF52540">
    <property type="entry name" value="P-loop containing nucleoside triphosphate hydrolases"/>
    <property type="match status" value="1"/>
</dbReference>
<dbReference type="Gene3D" id="1.20.120.1080">
    <property type="match status" value="1"/>
</dbReference>
<dbReference type="InterPro" id="IPR027417">
    <property type="entry name" value="P-loop_NTPase"/>
</dbReference>
<comment type="caution">
    <text evidence="7">The sequence shown here is derived from an EMBL/GenBank/DDBJ whole genome shotgun (WGS) entry which is preliminary data.</text>
</comment>
<keyword evidence="4" id="KW-0067">ATP-binding</keyword>
<dbReference type="GO" id="GO:0003676">
    <property type="term" value="F:nucleic acid binding"/>
    <property type="evidence" value="ECO:0007669"/>
    <property type="project" value="InterPro"/>
</dbReference>
<evidence type="ECO:0000259" key="5">
    <source>
        <dbReference type="PROSITE" id="PS51192"/>
    </source>
</evidence>
<dbReference type="InterPro" id="IPR013689">
    <property type="entry name" value="RNA_helicase_ATP-dep_HrpB_C"/>
</dbReference>
<dbReference type="GO" id="GO:0004386">
    <property type="term" value="F:helicase activity"/>
    <property type="evidence" value="ECO:0007669"/>
    <property type="project" value="UniProtKB-KW"/>
</dbReference>
<gene>
    <name evidence="7" type="ORF">AYJ05_09425</name>
</gene>
<dbReference type="SMART" id="SM00847">
    <property type="entry name" value="HA2"/>
    <property type="match status" value="1"/>
</dbReference>
<evidence type="ECO:0000256" key="4">
    <source>
        <dbReference type="ARBA" id="ARBA00022840"/>
    </source>
</evidence>
<dbReference type="PIRSF" id="PIRSF005496">
    <property type="entry name" value="ATP_hel_hrpB"/>
    <property type="match status" value="1"/>
</dbReference>
<dbReference type="InterPro" id="IPR014001">
    <property type="entry name" value="Helicase_ATP-bd"/>
</dbReference>
<dbReference type="PROSITE" id="PS51192">
    <property type="entry name" value="HELICASE_ATP_BIND_1"/>
    <property type="match status" value="1"/>
</dbReference>
<dbReference type="Pfam" id="PF00271">
    <property type="entry name" value="Helicase_C"/>
    <property type="match status" value="1"/>
</dbReference>
<keyword evidence="1" id="KW-0547">Nucleotide-binding</keyword>
<name>A0A177IMD2_9CORY</name>
<dbReference type="InterPro" id="IPR011545">
    <property type="entry name" value="DEAD/DEAH_box_helicase_dom"/>
</dbReference>
<sequence length="781" mass="83259">MSSAFNLTAIGQGLPVANDIDRLPQLIAQTGRLVVQAPPGTGKTTLVPPALANHSGKVLVTAPRRVAVRAAARRLAQLDGSRIGDKVGFSIRGEHHPGTHVEFMTPGVLLRRLLTDPELTGVNAVAIDEVHERQLDTDLVLAMLLELAELRDDLSIVAMSATLDAQHFANLMNASVLDTPAVTYPLDTHYAPHPGRAGCTREFLTHLATQAQLARETTGHSVLVFVPGVREVEQVCMQIPGALPLHGRLSSTEQDQALRPSDTPRIVVSTSIAESSLTVPGVRAVIDSGLSRVPRRDAARGMTGLVTISAAQSTVDQRAGRAGREGPGTVIRAYSQSDYQHAAAHITPEIATSDLTEAALLIAAWGGGADFPLPDKPPHNAWMQAQQALTDIGAVQDGTITALGTRLSKLPLHPRLGRALLECGPQAAETIAVLSDSPSGNIATAQPPQREVKRLRSLVKGSTSSGSKDPGVITGLAFPQRIAKKVSDSDYLLASGTRAWLPPEYNALRASEWLAIAEVSVSKTGAGKAGSVIRAAATISERDALDIIGVEETLTATFTGGKLQGRAIKRAGAIELSSTPVKVPPEQASAALADGIRTEGLSLFTFSDKAQSLRERLNFLHAQLGEPWPNVESADPEYWLGPELNAMAHGASPKNVDMHQALQRLMPWPEANSLDELAPARLSVPSGSHPRIDYSTGRPVVRVKLQECFGLSESPECAGVRVQFHLLSPAGRPLAVTDDLKSFWSGPYAGVRADMRGRYPKHPWPEDPWTAQATARTKNRT</sequence>
<dbReference type="InterPro" id="IPR007502">
    <property type="entry name" value="Helicase-assoc_dom"/>
</dbReference>
<dbReference type="GO" id="GO:0016787">
    <property type="term" value="F:hydrolase activity"/>
    <property type="evidence" value="ECO:0007669"/>
    <property type="project" value="UniProtKB-KW"/>
</dbReference>
<keyword evidence="2" id="KW-0378">Hydrolase</keyword>
<dbReference type="PANTHER" id="PTHR43519">
    <property type="entry name" value="ATP-DEPENDENT RNA HELICASE HRPB"/>
    <property type="match status" value="1"/>
</dbReference>
<dbReference type="InterPro" id="IPR001650">
    <property type="entry name" value="Helicase_C-like"/>
</dbReference>
<keyword evidence="8" id="KW-1185">Reference proteome</keyword>
<dbReference type="Proteomes" id="UP000076947">
    <property type="component" value="Unassembled WGS sequence"/>
</dbReference>
<evidence type="ECO:0000256" key="2">
    <source>
        <dbReference type="ARBA" id="ARBA00022801"/>
    </source>
</evidence>
<dbReference type="Pfam" id="PF00270">
    <property type="entry name" value="DEAD"/>
    <property type="match status" value="1"/>
</dbReference>
<dbReference type="Gene3D" id="3.40.50.300">
    <property type="entry name" value="P-loop containing nucleotide triphosphate hydrolases"/>
    <property type="match status" value="2"/>
</dbReference>
<feature type="domain" description="Helicase ATP-binding" evidence="5">
    <location>
        <begin position="24"/>
        <end position="181"/>
    </location>
</feature>
<dbReference type="STRING" id="1705.CA21670_13285"/>
<dbReference type="NCBIfam" id="TIGR01970">
    <property type="entry name" value="DEAH_box_HrpB"/>
    <property type="match status" value="1"/>
</dbReference>
<proteinExistence type="predicted"/>
<dbReference type="InterPro" id="IPR010225">
    <property type="entry name" value="HrpB"/>
</dbReference>
<organism evidence="7 8">
    <name type="scientific">Corynebacterium stationis</name>
    <dbReference type="NCBI Taxonomy" id="1705"/>
    <lineage>
        <taxon>Bacteria</taxon>
        <taxon>Bacillati</taxon>
        <taxon>Actinomycetota</taxon>
        <taxon>Actinomycetes</taxon>
        <taxon>Mycobacteriales</taxon>
        <taxon>Corynebacteriaceae</taxon>
        <taxon>Corynebacterium</taxon>
    </lineage>
</organism>
<evidence type="ECO:0000313" key="7">
    <source>
        <dbReference type="EMBL" id="OAH30029.1"/>
    </source>
</evidence>
<dbReference type="Pfam" id="PF08482">
    <property type="entry name" value="HrpB_C"/>
    <property type="match status" value="1"/>
</dbReference>
<evidence type="ECO:0000256" key="3">
    <source>
        <dbReference type="ARBA" id="ARBA00022806"/>
    </source>
</evidence>
<dbReference type="PROSITE" id="PS51194">
    <property type="entry name" value="HELICASE_CTER"/>
    <property type="match status" value="1"/>
</dbReference>
<evidence type="ECO:0000259" key="6">
    <source>
        <dbReference type="PROSITE" id="PS51194"/>
    </source>
</evidence>
<dbReference type="EMBL" id="LSTQ01000010">
    <property type="protein sequence ID" value="OAH30029.1"/>
    <property type="molecule type" value="Genomic_DNA"/>
</dbReference>
<dbReference type="OrthoDB" id="9805617at2"/>
<dbReference type="CDD" id="cd18791">
    <property type="entry name" value="SF2_C_RHA"/>
    <property type="match status" value="1"/>
</dbReference>
<evidence type="ECO:0000256" key="1">
    <source>
        <dbReference type="ARBA" id="ARBA00022741"/>
    </source>
</evidence>
<evidence type="ECO:0000313" key="8">
    <source>
        <dbReference type="Proteomes" id="UP000076947"/>
    </source>
</evidence>
<keyword evidence="3 7" id="KW-0347">Helicase</keyword>
<dbReference type="RefSeq" id="WP_066839230.1">
    <property type="nucleotide sequence ID" value="NZ_LSTQ01000010.1"/>
</dbReference>
<dbReference type="SMART" id="SM00487">
    <property type="entry name" value="DEXDc"/>
    <property type="match status" value="1"/>
</dbReference>
<dbReference type="SMART" id="SM00490">
    <property type="entry name" value="HELICc"/>
    <property type="match status" value="1"/>
</dbReference>
<protein>
    <submittedName>
        <fullName evidence="7">ATP-dependent helicase</fullName>
    </submittedName>
</protein>
<accession>A0A177IMD2</accession>
<dbReference type="AlphaFoldDB" id="A0A177IMD2"/>
<reference evidence="8" key="1">
    <citation type="submission" date="2016-02" db="EMBL/GenBank/DDBJ databases">
        <authorList>
            <person name="Kaur G."/>
            <person name="Nair G.R."/>
            <person name="Mayilraj S."/>
        </authorList>
    </citation>
    <scope>NUCLEOTIDE SEQUENCE [LARGE SCALE GENOMIC DNA]</scope>
    <source>
        <strain evidence="8">GA-15</strain>
    </source>
</reference>